<evidence type="ECO:0000256" key="1">
    <source>
        <dbReference type="ARBA" id="ARBA00002598"/>
    </source>
</evidence>
<evidence type="ECO:0008006" key="13">
    <source>
        <dbReference type="Google" id="ProtNLM"/>
    </source>
</evidence>
<keyword evidence="3" id="KW-1003">Cell membrane</keyword>
<evidence type="ECO:0000256" key="3">
    <source>
        <dbReference type="ARBA" id="ARBA00022475"/>
    </source>
</evidence>
<dbReference type="Pfam" id="PF02537">
    <property type="entry name" value="CRCB"/>
    <property type="match status" value="2"/>
</dbReference>
<proteinExistence type="inferred from homology"/>
<dbReference type="AlphaFoldDB" id="A0A0E0IWN1"/>
<dbReference type="InterPro" id="IPR003691">
    <property type="entry name" value="FluC"/>
</dbReference>
<accession>A0A0E0IWN1</accession>
<comment type="subcellular location">
    <subcellularLocation>
        <location evidence="2">Cell membrane</location>
        <topology evidence="2">Multi-pass membrane protein</topology>
    </subcellularLocation>
</comment>
<feature type="transmembrane region" description="Helical" evidence="10">
    <location>
        <begin position="470"/>
        <end position="492"/>
    </location>
</feature>
<feature type="region of interest" description="Disordered" evidence="9">
    <location>
        <begin position="168"/>
        <end position="195"/>
    </location>
</feature>
<reference evidence="11" key="2">
    <citation type="submission" date="2018-04" db="EMBL/GenBank/DDBJ databases">
        <title>OnivRS2 (Oryza nivara Reference Sequence Version 2).</title>
        <authorList>
            <person name="Zhang J."/>
            <person name="Kudrna D."/>
            <person name="Lee S."/>
            <person name="Talag J."/>
            <person name="Rajasekar S."/>
            <person name="Welchert J."/>
            <person name="Hsing Y.-I."/>
            <person name="Wing R.A."/>
        </authorList>
    </citation>
    <scope>NUCLEOTIDE SEQUENCE [LARGE SCALE GENOMIC DNA]</scope>
</reference>
<feature type="transmembrane region" description="Helical" evidence="10">
    <location>
        <begin position="398"/>
        <end position="421"/>
    </location>
</feature>
<protein>
    <recommendedName>
        <fullName evidence="13">Fluoride ion transporter CrcB</fullName>
    </recommendedName>
</protein>
<feature type="transmembrane region" description="Helical" evidence="10">
    <location>
        <begin position="427"/>
        <end position="449"/>
    </location>
</feature>
<dbReference type="EnsemblPlants" id="ONIVA10G21490.1">
    <property type="protein sequence ID" value="ONIVA10G21490.1"/>
    <property type="gene ID" value="ONIVA10G21490"/>
</dbReference>
<evidence type="ECO:0000256" key="6">
    <source>
        <dbReference type="ARBA" id="ARBA00023136"/>
    </source>
</evidence>
<feature type="transmembrane region" description="Helical" evidence="10">
    <location>
        <begin position="536"/>
        <end position="560"/>
    </location>
</feature>
<feature type="transmembrane region" description="Helical" evidence="10">
    <location>
        <begin position="236"/>
        <end position="255"/>
    </location>
</feature>
<dbReference type="eggNOG" id="ENOG502QT5F">
    <property type="taxonomic scope" value="Eukaryota"/>
</dbReference>
<keyword evidence="12" id="KW-1185">Reference proteome</keyword>
<keyword evidence="5 10" id="KW-1133">Transmembrane helix</keyword>
<evidence type="ECO:0000256" key="5">
    <source>
        <dbReference type="ARBA" id="ARBA00022989"/>
    </source>
</evidence>
<evidence type="ECO:0000256" key="10">
    <source>
        <dbReference type="SAM" id="Phobius"/>
    </source>
</evidence>
<evidence type="ECO:0000256" key="8">
    <source>
        <dbReference type="ARBA" id="ARBA00035585"/>
    </source>
</evidence>
<name>A0A0E0IWN1_ORYNI</name>
<dbReference type="PANTHER" id="PTHR28259">
    <property type="entry name" value="FLUORIDE EXPORT PROTEIN 1-RELATED"/>
    <property type="match status" value="1"/>
</dbReference>
<dbReference type="Proteomes" id="UP000006591">
    <property type="component" value="Chromosome 10"/>
</dbReference>
<comment type="function">
    <text evidence="1">Fluoride channel required for the rapid expulsion of cytoplasmic fluoride.</text>
</comment>
<evidence type="ECO:0000256" key="7">
    <source>
        <dbReference type="ARBA" id="ARBA00035120"/>
    </source>
</evidence>
<comment type="similarity">
    <text evidence="7">Belongs to the fluoride channel Fluc/FEX (TC 1.A.43) family.</text>
</comment>
<sequence>MAIGGHKSDPPWRWLRKRRGEEGDACLAAPPAVTHQAHGGDGRHRRRRRVSYLRRLWYERRAGNRMESSSARSNTSERNRVDYARSVSMDSAGHSLGARSASILSRRSSRQGSRGSISLSREMGDSILSSMRHSLQSADQLLGDVDGSVLAQVIDSGDRGLAFENDVDEEEENNVEDHQAVPLPDDTSMRIHGRSSQGTSVVAPVSAMKPKDTNVNGPASSSIKVEPYKLSWMQDYASYLIHLAVFGFLGVFTRYGLQKLFGPSCLALTSDQSPLYLDLPSNMLGSFLMGWFGIIFKADIRHISDHLIVGITTGYMGSLTTFSGWNQKMVGLSSKGHWVYAVAGIVLGMFIVNESITVGTETGERLRGWILKCIIEKSSIGSKCGWEDWRVDTRTKHYALLGVMVILMSLIWILSIVLAIVKVHSLGHGAVLWLGCSVAPPGVWLRWYLARLNGGGIGIGKRRHLKWLPVGTLAANVLAAAIMAALAVTAKAENTRRLTTVLNGIQLGFLGCLSTVSTFAAEVYTMRRSGQIARAFVYAAATFVLSFVLGTLIYSVPVWVEHY</sequence>
<keyword evidence="6 10" id="KW-0472">Membrane</keyword>
<comment type="catalytic activity">
    <reaction evidence="8">
        <text>fluoride(in) = fluoride(out)</text>
        <dbReference type="Rhea" id="RHEA:76159"/>
        <dbReference type="ChEBI" id="CHEBI:17051"/>
    </reaction>
    <physiologicalReaction direction="left-to-right" evidence="8">
        <dbReference type="Rhea" id="RHEA:76160"/>
    </physiologicalReaction>
</comment>
<evidence type="ECO:0000313" key="11">
    <source>
        <dbReference type="EnsemblPlants" id="ONIVA10G21490.1"/>
    </source>
</evidence>
<dbReference type="STRING" id="4536.A0A0E0IWN1"/>
<dbReference type="PANTHER" id="PTHR28259:SF1">
    <property type="entry name" value="FLUORIDE EXPORT PROTEIN 1-RELATED"/>
    <property type="match status" value="1"/>
</dbReference>
<feature type="compositionally biased region" description="Low complexity" evidence="9">
    <location>
        <begin position="95"/>
        <end position="120"/>
    </location>
</feature>
<evidence type="ECO:0000256" key="9">
    <source>
        <dbReference type="SAM" id="MobiDB-lite"/>
    </source>
</evidence>
<feature type="transmembrane region" description="Helical" evidence="10">
    <location>
        <begin position="275"/>
        <end position="295"/>
    </location>
</feature>
<dbReference type="Gramene" id="ONIVA10G21490.1">
    <property type="protein sequence ID" value="ONIVA10G21490.1"/>
    <property type="gene ID" value="ONIVA10G21490"/>
</dbReference>
<evidence type="ECO:0000256" key="4">
    <source>
        <dbReference type="ARBA" id="ARBA00022692"/>
    </source>
</evidence>
<evidence type="ECO:0000256" key="2">
    <source>
        <dbReference type="ARBA" id="ARBA00004651"/>
    </source>
</evidence>
<feature type="transmembrane region" description="Helical" evidence="10">
    <location>
        <begin position="504"/>
        <end position="524"/>
    </location>
</feature>
<dbReference type="GO" id="GO:0005886">
    <property type="term" value="C:plasma membrane"/>
    <property type="evidence" value="ECO:0007669"/>
    <property type="project" value="UniProtKB-SubCell"/>
</dbReference>
<feature type="transmembrane region" description="Helical" evidence="10">
    <location>
        <begin position="337"/>
        <end position="358"/>
    </location>
</feature>
<evidence type="ECO:0000313" key="12">
    <source>
        <dbReference type="Proteomes" id="UP000006591"/>
    </source>
</evidence>
<dbReference type="HOGENOM" id="CLU_030507_3_0_1"/>
<keyword evidence="4 10" id="KW-0812">Transmembrane</keyword>
<feature type="region of interest" description="Disordered" evidence="9">
    <location>
        <begin position="85"/>
        <end position="120"/>
    </location>
</feature>
<feature type="transmembrane region" description="Helical" evidence="10">
    <location>
        <begin position="307"/>
        <end position="325"/>
    </location>
</feature>
<dbReference type="OMA" id="LWLGCMV"/>
<organism evidence="11">
    <name type="scientific">Oryza nivara</name>
    <name type="common">Indian wild rice</name>
    <name type="synonym">Oryza sativa f. spontanea</name>
    <dbReference type="NCBI Taxonomy" id="4536"/>
    <lineage>
        <taxon>Eukaryota</taxon>
        <taxon>Viridiplantae</taxon>
        <taxon>Streptophyta</taxon>
        <taxon>Embryophyta</taxon>
        <taxon>Tracheophyta</taxon>
        <taxon>Spermatophyta</taxon>
        <taxon>Magnoliopsida</taxon>
        <taxon>Liliopsida</taxon>
        <taxon>Poales</taxon>
        <taxon>Poaceae</taxon>
        <taxon>BOP clade</taxon>
        <taxon>Oryzoideae</taxon>
        <taxon>Oryzeae</taxon>
        <taxon>Oryzinae</taxon>
        <taxon>Oryza</taxon>
    </lineage>
</organism>
<reference evidence="11" key="1">
    <citation type="submission" date="2015-04" db="UniProtKB">
        <authorList>
            <consortium name="EnsemblPlants"/>
        </authorList>
    </citation>
    <scope>IDENTIFICATION</scope>
    <source>
        <strain evidence="11">SL10</strain>
    </source>
</reference>
<dbReference type="GO" id="GO:1903425">
    <property type="term" value="F:fluoride transmembrane transporter activity"/>
    <property type="evidence" value="ECO:0007669"/>
    <property type="project" value="EnsemblPlants"/>
</dbReference>